<keyword evidence="1 4" id="KW-0812">Transmembrane</keyword>
<proteinExistence type="predicted"/>
<dbReference type="KEGG" id="rdi:CMV14_07015"/>
<dbReference type="GO" id="GO:0022857">
    <property type="term" value="F:transmembrane transporter activity"/>
    <property type="evidence" value="ECO:0007669"/>
    <property type="project" value="InterPro"/>
</dbReference>
<dbReference type="SUPFAM" id="SSF103473">
    <property type="entry name" value="MFS general substrate transporter"/>
    <property type="match status" value="1"/>
</dbReference>
<protein>
    <submittedName>
        <fullName evidence="6">MFS transporter</fullName>
    </submittedName>
</protein>
<dbReference type="InterPro" id="IPR020846">
    <property type="entry name" value="MFS_dom"/>
</dbReference>
<accession>A0A2A4FXX8</accession>
<dbReference type="AlphaFoldDB" id="A0A2A4FXX8"/>
<sequence length="472" mass="49796">MARRAAPRPSTPIWPPNSSARRRLEKGTLMTITPSGRKDLMPTKTPAASTFSQRTLLSETGLSTSARDETLRSGAMLLATSLIGLLISQLHTNTLGLFMEPISQDLGWSRTQISLGITIVSVISVAMAPIIGHLVDSVGARVIALIGSCVYCAGFALLTLGASTPLSWVLCWGVVSLGTVCMKPNVWATTVAGRFRTRRGIAMAIAFCGTGVGIAFVPTLTMKLIAVFGWRATFPILGIGSAVILLPLVFFFFRDASDLGRAKAKTKSERAAIPGISIRGGLRSAAYWQITLAALLATLPLGALIVDLVPMLTERGIGRSEAAMLVGCAGLASIVARLCCGALLDRADIRLIGAMTFLLPIVGCLMLLPFDQSLVSAVIVAICVGAGLGAEIDVIAYAIASYFGMRHYGLLFGIAMGTISFGAGVGPLIASMLYDQHQTYQFAIMSCIPALFAGAMLLLLLPAKAPFRPNRH</sequence>
<evidence type="ECO:0000256" key="4">
    <source>
        <dbReference type="SAM" id="Phobius"/>
    </source>
</evidence>
<dbReference type="PROSITE" id="PS50850">
    <property type="entry name" value="MFS"/>
    <property type="match status" value="1"/>
</dbReference>
<feature type="domain" description="Major facilitator superfamily (MFS) profile" evidence="5">
    <location>
        <begin position="77"/>
        <end position="465"/>
    </location>
</feature>
<feature type="transmembrane region" description="Helical" evidence="4">
    <location>
        <begin position="112"/>
        <end position="135"/>
    </location>
</feature>
<dbReference type="CDD" id="cd17355">
    <property type="entry name" value="MFS_YcxA_like"/>
    <property type="match status" value="1"/>
</dbReference>
<feature type="transmembrane region" description="Helical" evidence="4">
    <location>
        <begin position="410"/>
        <end position="434"/>
    </location>
</feature>
<feature type="transmembrane region" description="Helical" evidence="4">
    <location>
        <begin position="440"/>
        <end position="461"/>
    </location>
</feature>
<dbReference type="OrthoDB" id="9796632at2"/>
<dbReference type="InterPro" id="IPR050327">
    <property type="entry name" value="Proton-linked_MCT"/>
</dbReference>
<reference evidence="6 7" key="1">
    <citation type="submission" date="2017-09" db="EMBL/GenBank/DDBJ databases">
        <title>The Catabolism of 3,6-Dichlorosalicylic acid is Initiated by the Cytochrome P450 Monooxygenase DsmABC in Rhizorhabdus dicambivorans Ndbn-20.</title>
        <authorList>
            <person name="Na L."/>
        </authorList>
    </citation>
    <scope>NUCLEOTIDE SEQUENCE [LARGE SCALE GENOMIC DNA]</scope>
    <source>
        <strain evidence="6 7">Ndbn-20m</strain>
    </source>
</reference>
<feature type="transmembrane region" description="Helical" evidence="4">
    <location>
        <begin position="200"/>
        <end position="220"/>
    </location>
</feature>
<dbReference type="PANTHER" id="PTHR11360">
    <property type="entry name" value="MONOCARBOXYLATE TRANSPORTER"/>
    <property type="match status" value="1"/>
</dbReference>
<feature type="transmembrane region" description="Helical" evidence="4">
    <location>
        <begin position="232"/>
        <end position="253"/>
    </location>
</feature>
<feature type="transmembrane region" description="Helical" evidence="4">
    <location>
        <begin position="286"/>
        <end position="310"/>
    </location>
</feature>
<feature type="transmembrane region" description="Helical" evidence="4">
    <location>
        <begin position="351"/>
        <end position="368"/>
    </location>
</feature>
<dbReference type="InterPro" id="IPR036259">
    <property type="entry name" value="MFS_trans_sf"/>
</dbReference>
<dbReference type="Pfam" id="PF07690">
    <property type="entry name" value="MFS_1"/>
    <property type="match status" value="1"/>
</dbReference>
<dbReference type="Proteomes" id="UP000218934">
    <property type="component" value="Unassembled WGS sequence"/>
</dbReference>
<gene>
    <name evidence="6" type="ORF">COO09_09065</name>
</gene>
<name>A0A2A4FXX8_9SPHN</name>
<feature type="transmembrane region" description="Helical" evidence="4">
    <location>
        <begin position="166"/>
        <end position="188"/>
    </location>
</feature>
<feature type="transmembrane region" description="Helical" evidence="4">
    <location>
        <begin position="322"/>
        <end position="344"/>
    </location>
</feature>
<feature type="transmembrane region" description="Helical" evidence="4">
    <location>
        <begin position="75"/>
        <end position="92"/>
    </location>
</feature>
<comment type="caution">
    <text evidence="6">The sequence shown here is derived from an EMBL/GenBank/DDBJ whole genome shotgun (WGS) entry which is preliminary data.</text>
</comment>
<evidence type="ECO:0000256" key="2">
    <source>
        <dbReference type="ARBA" id="ARBA00022989"/>
    </source>
</evidence>
<keyword evidence="7" id="KW-1185">Reference proteome</keyword>
<organism evidence="6 7">
    <name type="scientific">Rhizorhabdus dicambivorans</name>
    <dbReference type="NCBI Taxonomy" id="1850238"/>
    <lineage>
        <taxon>Bacteria</taxon>
        <taxon>Pseudomonadati</taxon>
        <taxon>Pseudomonadota</taxon>
        <taxon>Alphaproteobacteria</taxon>
        <taxon>Sphingomonadales</taxon>
        <taxon>Sphingomonadaceae</taxon>
        <taxon>Rhizorhabdus</taxon>
    </lineage>
</organism>
<keyword evidence="3 4" id="KW-0472">Membrane</keyword>
<dbReference type="InterPro" id="IPR011701">
    <property type="entry name" value="MFS"/>
</dbReference>
<dbReference type="EMBL" id="NWUF01000007">
    <property type="protein sequence ID" value="PCE42558.1"/>
    <property type="molecule type" value="Genomic_DNA"/>
</dbReference>
<evidence type="ECO:0000259" key="5">
    <source>
        <dbReference type="PROSITE" id="PS50850"/>
    </source>
</evidence>
<dbReference type="Gene3D" id="1.20.1250.20">
    <property type="entry name" value="MFS general substrate transporter like domains"/>
    <property type="match status" value="2"/>
</dbReference>
<evidence type="ECO:0000313" key="6">
    <source>
        <dbReference type="EMBL" id="PCE42558.1"/>
    </source>
</evidence>
<evidence type="ECO:0000256" key="1">
    <source>
        <dbReference type="ARBA" id="ARBA00022692"/>
    </source>
</evidence>
<feature type="transmembrane region" description="Helical" evidence="4">
    <location>
        <begin position="142"/>
        <end position="160"/>
    </location>
</feature>
<keyword evidence="2 4" id="KW-1133">Transmembrane helix</keyword>
<evidence type="ECO:0000313" key="7">
    <source>
        <dbReference type="Proteomes" id="UP000218934"/>
    </source>
</evidence>
<feature type="transmembrane region" description="Helical" evidence="4">
    <location>
        <begin position="374"/>
        <end position="398"/>
    </location>
</feature>
<evidence type="ECO:0000256" key="3">
    <source>
        <dbReference type="ARBA" id="ARBA00023136"/>
    </source>
</evidence>